<accession>A0A835HXA5</accession>
<dbReference type="AlphaFoldDB" id="A0A835HXA5"/>
<evidence type="ECO:0000313" key="3">
    <source>
        <dbReference type="Proteomes" id="UP000631114"/>
    </source>
</evidence>
<evidence type="ECO:0000259" key="1">
    <source>
        <dbReference type="Pfam" id="PF11926"/>
    </source>
</evidence>
<dbReference type="Proteomes" id="UP000631114">
    <property type="component" value="Unassembled WGS sequence"/>
</dbReference>
<comment type="caution">
    <text evidence="2">The sequence shown here is derived from an EMBL/GenBank/DDBJ whole genome shotgun (WGS) entry which is preliminary data.</text>
</comment>
<keyword evidence="3" id="KW-1185">Reference proteome</keyword>
<organism evidence="2 3">
    <name type="scientific">Coptis chinensis</name>
    <dbReference type="NCBI Taxonomy" id="261450"/>
    <lineage>
        <taxon>Eukaryota</taxon>
        <taxon>Viridiplantae</taxon>
        <taxon>Streptophyta</taxon>
        <taxon>Embryophyta</taxon>
        <taxon>Tracheophyta</taxon>
        <taxon>Spermatophyta</taxon>
        <taxon>Magnoliopsida</taxon>
        <taxon>Ranunculales</taxon>
        <taxon>Ranunculaceae</taxon>
        <taxon>Coptidoideae</taxon>
        <taxon>Coptis</taxon>
    </lineage>
</organism>
<sequence>MDCDTEESNRVNGVAEDGIRTVHSDRLKCKARCYRHCDETLNDDEYVITRKKSRESGALDVLNDQTEAFSKGLDVGTTKPAGFAKAKKTKSAKRNDREEIFKRNFNEKTTLEHNAEKFVLDNKKSQEFESVDMPDGHGMPRLYARIRRVFSPEFELEIKWLDANPDDPDHLDWVRAKLPVSCGKFKHGMTRFYGNVNIFSHTVICLKNTTRGLFEIYPGKGEIWALFKNWDIKWSSDPGNHTDYEYDFVEILTDYNDRVGIIVAWKS</sequence>
<protein>
    <recommendedName>
        <fullName evidence="1">DUF3444 domain-containing protein</fullName>
    </recommendedName>
</protein>
<dbReference type="EMBL" id="JADFTS010000005">
    <property type="protein sequence ID" value="KAF9607426.1"/>
    <property type="molecule type" value="Genomic_DNA"/>
</dbReference>
<evidence type="ECO:0000313" key="2">
    <source>
        <dbReference type="EMBL" id="KAF9607426.1"/>
    </source>
</evidence>
<dbReference type="PANTHER" id="PTHR45089">
    <property type="entry name" value="DNAJ HEAT SHOCK AMINO-TERMINAL DOMAIN PROTEIN-RELATED"/>
    <property type="match status" value="1"/>
</dbReference>
<dbReference type="Pfam" id="PF11926">
    <property type="entry name" value="DUF3444"/>
    <property type="match status" value="1"/>
</dbReference>
<feature type="domain" description="DUF3444" evidence="1">
    <location>
        <begin position="136"/>
        <end position="264"/>
    </location>
</feature>
<dbReference type="OrthoDB" id="10250354at2759"/>
<reference evidence="2 3" key="1">
    <citation type="submission" date="2020-10" db="EMBL/GenBank/DDBJ databases">
        <title>The Coptis chinensis genome and diversification of protoberbering-type alkaloids.</title>
        <authorList>
            <person name="Wang B."/>
            <person name="Shu S."/>
            <person name="Song C."/>
            <person name="Liu Y."/>
        </authorList>
    </citation>
    <scope>NUCLEOTIDE SEQUENCE [LARGE SCALE GENOMIC DNA]</scope>
    <source>
        <strain evidence="2">HL-2020</strain>
        <tissue evidence="2">Leaf</tissue>
    </source>
</reference>
<proteinExistence type="predicted"/>
<gene>
    <name evidence="2" type="ORF">IFM89_035564</name>
</gene>
<dbReference type="InterPro" id="IPR024593">
    <property type="entry name" value="DUF3444"/>
</dbReference>
<dbReference type="PANTHER" id="PTHR45089:SF24">
    <property type="entry name" value="DNAJ HEAT SHOCK N-TERMINAL DOMAIN-CONTAINING PROTEIN"/>
    <property type="match status" value="1"/>
</dbReference>
<name>A0A835HXA5_9MAGN</name>